<feature type="transmembrane region" description="Helical" evidence="1">
    <location>
        <begin position="35"/>
        <end position="54"/>
    </location>
</feature>
<keyword evidence="3" id="KW-1185">Reference proteome</keyword>
<feature type="transmembrane region" description="Helical" evidence="1">
    <location>
        <begin position="75"/>
        <end position="93"/>
    </location>
</feature>
<dbReference type="Proteomes" id="UP000325292">
    <property type="component" value="Chromosome"/>
</dbReference>
<name>A0ABN5GY75_9FIRM</name>
<protein>
    <recommendedName>
        <fullName evidence="4">Conjugal transfer protein</fullName>
    </recommendedName>
</protein>
<keyword evidence="1" id="KW-1133">Transmembrane helix</keyword>
<proteinExistence type="predicted"/>
<evidence type="ECO:0008006" key="4">
    <source>
        <dbReference type="Google" id="ProtNLM"/>
    </source>
</evidence>
<accession>A0ABN5GY75</accession>
<gene>
    <name evidence="2" type="ORF">BXT84_00580</name>
</gene>
<evidence type="ECO:0000313" key="2">
    <source>
        <dbReference type="EMBL" id="AUW92631.1"/>
    </source>
</evidence>
<keyword evidence="1" id="KW-0472">Membrane</keyword>
<sequence>MFGTLHHVYMAAAPNIANTAAGKDISSLITSTGTWIAGLGIPAGGLMVAYHAIMRNMSGGDAQTDAHHLSAMKKVLVGTIIVAGAGGIAHFAGGLF</sequence>
<evidence type="ECO:0000313" key="3">
    <source>
        <dbReference type="Proteomes" id="UP000325292"/>
    </source>
</evidence>
<dbReference type="EMBL" id="CP019454">
    <property type="protein sequence ID" value="AUW92631.1"/>
    <property type="molecule type" value="Genomic_DNA"/>
</dbReference>
<organism evidence="2 3">
    <name type="scientific">Sulfobacillus thermotolerans</name>
    <dbReference type="NCBI Taxonomy" id="338644"/>
    <lineage>
        <taxon>Bacteria</taxon>
        <taxon>Bacillati</taxon>
        <taxon>Bacillota</taxon>
        <taxon>Clostridia</taxon>
        <taxon>Eubacteriales</taxon>
        <taxon>Clostridiales Family XVII. Incertae Sedis</taxon>
        <taxon>Sulfobacillus</taxon>
    </lineage>
</organism>
<reference evidence="2 3" key="1">
    <citation type="journal article" date="2019" name="Sci. Rep.">
        <title>Sulfobacillus thermotolerans: new insights into resistance and metabolic capacities of acidophilic chemolithotrophs.</title>
        <authorList>
            <person name="Panyushkina A.E."/>
            <person name="Babenko V.V."/>
            <person name="Nikitina A.S."/>
            <person name="Selezneva O.V."/>
            <person name="Tsaplina I.A."/>
            <person name="Letarova M.A."/>
            <person name="Kostryukova E.S."/>
            <person name="Letarov A.V."/>
        </authorList>
    </citation>
    <scope>NUCLEOTIDE SEQUENCE [LARGE SCALE GENOMIC DNA]</scope>
    <source>
        <strain evidence="2 3">Kr1</strain>
    </source>
</reference>
<keyword evidence="1" id="KW-0812">Transmembrane</keyword>
<evidence type="ECO:0000256" key="1">
    <source>
        <dbReference type="SAM" id="Phobius"/>
    </source>
</evidence>